<dbReference type="EMBL" id="KN837275">
    <property type="protein sequence ID" value="KIJ29812.1"/>
    <property type="molecule type" value="Genomic_DNA"/>
</dbReference>
<proteinExistence type="predicted"/>
<accession>A0A0C9ULU9</accession>
<evidence type="ECO:0000313" key="1">
    <source>
        <dbReference type="EMBL" id="KIJ29812.1"/>
    </source>
</evidence>
<dbReference type="AlphaFoldDB" id="A0A0C9ULU9"/>
<dbReference type="HOGENOM" id="CLU_2279263_0_0_1"/>
<keyword evidence="2" id="KW-1185">Reference proteome</keyword>
<name>A0A0C9ULU9_SPHS4</name>
<organism evidence="1 2">
    <name type="scientific">Sphaerobolus stellatus (strain SS14)</name>
    <dbReference type="NCBI Taxonomy" id="990650"/>
    <lineage>
        <taxon>Eukaryota</taxon>
        <taxon>Fungi</taxon>
        <taxon>Dikarya</taxon>
        <taxon>Basidiomycota</taxon>
        <taxon>Agaricomycotina</taxon>
        <taxon>Agaricomycetes</taxon>
        <taxon>Phallomycetidae</taxon>
        <taxon>Geastrales</taxon>
        <taxon>Sphaerobolaceae</taxon>
        <taxon>Sphaerobolus</taxon>
    </lineage>
</organism>
<protein>
    <submittedName>
        <fullName evidence="1">Uncharacterized protein</fullName>
    </submittedName>
</protein>
<sequence>MQSAGHEDQPSMFHAALMTDVVQPENKKAKYRSISIFPSTSSYIRRTQRNKRGQKKRISGGRRVKLSVVGSSSDIGMRMSSGLRWRRLHSDVDDINESLGELDMKMKHPTQSQKPK</sequence>
<gene>
    <name evidence="1" type="ORF">M422DRAFT_54029</name>
</gene>
<evidence type="ECO:0000313" key="2">
    <source>
        <dbReference type="Proteomes" id="UP000054279"/>
    </source>
</evidence>
<dbReference type="Proteomes" id="UP000054279">
    <property type="component" value="Unassembled WGS sequence"/>
</dbReference>
<reference evidence="1 2" key="1">
    <citation type="submission" date="2014-06" db="EMBL/GenBank/DDBJ databases">
        <title>Evolutionary Origins and Diversification of the Mycorrhizal Mutualists.</title>
        <authorList>
            <consortium name="DOE Joint Genome Institute"/>
            <consortium name="Mycorrhizal Genomics Consortium"/>
            <person name="Kohler A."/>
            <person name="Kuo A."/>
            <person name="Nagy L.G."/>
            <person name="Floudas D."/>
            <person name="Copeland A."/>
            <person name="Barry K.W."/>
            <person name="Cichocki N."/>
            <person name="Veneault-Fourrey C."/>
            <person name="LaButti K."/>
            <person name="Lindquist E.A."/>
            <person name="Lipzen A."/>
            <person name="Lundell T."/>
            <person name="Morin E."/>
            <person name="Murat C."/>
            <person name="Riley R."/>
            <person name="Ohm R."/>
            <person name="Sun H."/>
            <person name="Tunlid A."/>
            <person name="Henrissat B."/>
            <person name="Grigoriev I.V."/>
            <person name="Hibbett D.S."/>
            <person name="Martin F."/>
        </authorList>
    </citation>
    <scope>NUCLEOTIDE SEQUENCE [LARGE SCALE GENOMIC DNA]</scope>
    <source>
        <strain evidence="1 2">SS14</strain>
    </source>
</reference>